<proteinExistence type="predicted"/>
<dbReference type="OrthoDB" id="2419903at2759"/>
<dbReference type="Gene3D" id="3.90.228.10">
    <property type="match status" value="1"/>
</dbReference>
<dbReference type="HOGENOM" id="CLU_073377_0_0_1"/>
<protein>
    <recommendedName>
        <fullName evidence="3">PARP catalytic domain-containing protein</fullName>
    </recommendedName>
</protein>
<organism evidence="1 2">
    <name type="scientific">Amanita muscaria (strain Koide BX008)</name>
    <dbReference type="NCBI Taxonomy" id="946122"/>
    <lineage>
        <taxon>Eukaryota</taxon>
        <taxon>Fungi</taxon>
        <taxon>Dikarya</taxon>
        <taxon>Basidiomycota</taxon>
        <taxon>Agaricomycotina</taxon>
        <taxon>Agaricomycetes</taxon>
        <taxon>Agaricomycetidae</taxon>
        <taxon>Agaricales</taxon>
        <taxon>Pluteineae</taxon>
        <taxon>Amanitaceae</taxon>
        <taxon>Amanita</taxon>
    </lineage>
</organism>
<dbReference type="Proteomes" id="UP000054549">
    <property type="component" value="Unassembled WGS sequence"/>
</dbReference>
<name>A0A0C2S720_AMAMK</name>
<dbReference type="EMBL" id="KN818336">
    <property type="protein sequence ID" value="KIL58510.1"/>
    <property type="molecule type" value="Genomic_DNA"/>
</dbReference>
<dbReference type="InParanoid" id="A0A0C2S720"/>
<evidence type="ECO:0000313" key="2">
    <source>
        <dbReference type="Proteomes" id="UP000054549"/>
    </source>
</evidence>
<keyword evidence="2" id="KW-1185">Reference proteome</keyword>
<reference evidence="1 2" key="1">
    <citation type="submission" date="2014-04" db="EMBL/GenBank/DDBJ databases">
        <title>Evolutionary Origins and Diversification of the Mycorrhizal Mutualists.</title>
        <authorList>
            <consortium name="DOE Joint Genome Institute"/>
            <consortium name="Mycorrhizal Genomics Consortium"/>
            <person name="Kohler A."/>
            <person name="Kuo A."/>
            <person name="Nagy L.G."/>
            <person name="Floudas D."/>
            <person name="Copeland A."/>
            <person name="Barry K.W."/>
            <person name="Cichocki N."/>
            <person name="Veneault-Fourrey C."/>
            <person name="LaButti K."/>
            <person name="Lindquist E.A."/>
            <person name="Lipzen A."/>
            <person name="Lundell T."/>
            <person name="Morin E."/>
            <person name="Murat C."/>
            <person name="Riley R."/>
            <person name="Ohm R."/>
            <person name="Sun H."/>
            <person name="Tunlid A."/>
            <person name="Henrissat B."/>
            <person name="Grigoriev I.V."/>
            <person name="Hibbett D.S."/>
            <person name="Martin F."/>
        </authorList>
    </citation>
    <scope>NUCLEOTIDE SEQUENCE [LARGE SCALE GENOMIC DNA]</scope>
    <source>
        <strain evidence="1 2">Koide BX008</strain>
    </source>
</reference>
<gene>
    <name evidence="1" type="ORF">M378DRAFT_188225</name>
</gene>
<evidence type="ECO:0000313" key="1">
    <source>
        <dbReference type="EMBL" id="KIL58510.1"/>
    </source>
</evidence>
<accession>A0A0C2S720</accession>
<sequence>MSSLMRSVVNWNSNPRASLSPSDLCEICGKKPKYIEKGFKHPYCGRTCARKGQMLFPGTGECLLLGCRAAGRTAKANFCSDAHGRDAVRLGQVAGCERCEVQPRSVGSLCAACDRRARAALPKLRQLKPDGSTTFKNLRAQFRSEWEVFPTLPTVEKVYEIHYGSDIRENYENYENDHPDKVLIRTFHAAQCICDMGTKSASLCDFKSCGICPIVKSSFGEFAFGEQYNVGRFGKGIYVYRDPSLADRHATSCSSSPYRVMIACDTLVDQDQLDEADDRESIFIDCVDAIHPAYIIMYCK</sequence>
<evidence type="ECO:0008006" key="3">
    <source>
        <dbReference type="Google" id="ProtNLM"/>
    </source>
</evidence>
<dbReference type="AlphaFoldDB" id="A0A0C2S720"/>
<dbReference type="SUPFAM" id="SSF56399">
    <property type="entry name" value="ADP-ribosylation"/>
    <property type="match status" value="1"/>
</dbReference>